<feature type="domain" description="Alginate lyase" evidence="4">
    <location>
        <begin position="57"/>
        <end position="329"/>
    </location>
</feature>
<dbReference type="InterPro" id="IPR008397">
    <property type="entry name" value="Alginate_lyase_dom"/>
</dbReference>
<name>A0A396RTF2_9SPHN</name>
<evidence type="ECO:0000256" key="3">
    <source>
        <dbReference type="SAM" id="SignalP"/>
    </source>
</evidence>
<keyword evidence="6" id="KW-1185">Reference proteome</keyword>
<keyword evidence="1 3" id="KW-0732">Signal</keyword>
<proteinExistence type="predicted"/>
<keyword evidence="2 5" id="KW-0456">Lyase</keyword>
<dbReference type="GO" id="GO:0042597">
    <property type="term" value="C:periplasmic space"/>
    <property type="evidence" value="ECO:0007669"/>
    <property type="project" value="InterPro"/>
</dbReference>
<evidence type="ECO:0000313" key="5">
    <source>
        <dbReference type="EMBL" id="RHW19396.1"/>
    </source>
</evidence>
<dbReference type="Pfam" id="PF05426">
    <property type="entry name" value="Alginate_lyase"/>
    <property type="match status" value="1"/>
</dbReference>
<dbReference type="OrthoDB" id="7210452at2"/>
<dbReference type="InterPro" id="IPR008929">
    <property type="entry name" value="Chondroitin_lyas"/>
</dbReference>
<evidence type="ECO:0000256" key="2">
    <source>
        <dbReference type="ARBA" id="ARBA00023239"/>
    </source>
</evidence>
<evidence type="ECO:0000313" key="6">
    <source>
        <dbReference type="Proteomes" id="UP000266693"/>
    </source>
</evidence>
<dbReference type="AlphaFoldDB" id="A0A396RTF2"/>
<gene>
    <name evidence="5" type="ORF">D1610_00720</name>
</gene>
<feature type="signal peptide" evidence="3">
    <location>
        <begin position="1"/>
        <end position="21"/>
    </location>
</feature>
<sequence length="395" mass="44312">MIDRRTLIALPGLLAVPPAFAALRRPDPDIAAIERVRVLPRATALLEAPPRTITSVPAPRSPAGRHDYYSEGDYWWPDPANPDGPYIRRDGRSNPAKFDGHRDALIRFGADMPMLAAAWLLTRQTRFAEAAIRHLHAWFVDPATRMNPDLRHAQAIIGRNTGRAIGIIDTLQLVEVARGATLLARHDAPGYAAVRAGVERWFADYLSWLIESEPGREERDEENNHGTCWLLQVAAFAGVTGRDDLLEAMRRRLFDTIVPAQIALDGSQPLELARTKPYGYSLFNLDVLAGAAWLLSKTPGALIRRSARGRSIAAAIAFMAPFIRDRERWPFARDIEYFEDFPVRHPSLLFGGLALGRSDWLELWRRLDPDPSVGEVVRNFPIRQPVLWLVDRHGA</sequence>
<reference evidence="5 6" key="1">
    <citation type="submission" date="2018-08" db="EMBL/GenBank/DDBJ databases">
        <title>The multiple taxonomic identification of Sphingomonas gilva.</title>
        <authorList>
            <person name="Zhu D."/>
            <person name="Zheng S."/>
        </authorList>
    </citation>
    <scope>NUCLEOTIDE SEQUENCE [LARGE SCALE GENOMIC DNA]</scope>
    <source>
        <strain evidence="5 6">ZDH117</strain>
    </source>
</reference>
<dbReference type="SUPFAM" id="SSF48230">
    <property type="entry name" value="Chondroitin AC/alginate lyase"/>
    <property type="match status" value="1"/>
</dbReference>
<dbReference type="GO" id="GO:0016829">
    <property type="term" value="F:lyase activity"/>
    <property type="evidence" value="ECO:0007669"/>
    <property type="project" value="UniProtKB-KW"/>
</dbReference>
<accession>A0A396RTF2</accession>
<dbReference type="Proteomes" id="UP000266693">
    <property type="component" value="Unassembled WGS sequence"/>
</dbReference>
<feature type="chain" id="PRO_5017474416" evidence="3">
    <location>
        <begin position="22"/>
        <end position="395"/>
    </location>
</feature>
<evidence type="ECO:0000259" key="4">
    <source>
        <dbReference type="Pfam" id="PF05426"/>
    </source>
</evidence>
<protein>
    <submittedName>
        <fullName evidence="5">Alginate lyase</fullName>
    </submittedName>
</protein>
<evidence type="ECO:0000256" key="1">
    <source>
        <dbReference type="ARBA" id="ARBA00022729"/>
    </source>
</evidence>
<organism evidence="5 6">
    <name type="scientific">Sphingomonas gilva</name>
    <dbReference type="NCBI Taxonomy" id="2305907"/>
    <lineage>
        <taxon>Bacteria</taxon>
        <taxon>Pseudomonadati</taxon>
        <taxon>Pseudomonadota</taxon>
        <taxon>Alphaproteobacteria</taxon>
        <taxon>Sphingomonadales</taxon>
        <taxon>Sphingomonadaceae</taxon>
        <taxon>Sphingomonas</taxon>
    </lineage>
</organism>
<dbReference type="Gene3D" id="1.50.10.100">
    <property type="entry name" value="Chondroitin AC/alginate lyase"/>
    <property type="match status" value="1"/>
</dbReference>
<dbReference type="EMBL" id="QWLV01000001">
    <property type="protein sequence ID" value="RHW19396.1"/>
    <property type="molecule type" value="Genomic_DNA"/>
</dbReference>
<dbReference type="RefSeq" id="WP_118862902.1">
    <property type="nucleotide sequence ID" value="NZ_QWLV01000001.1"/>
</dbReference>
<comment type="caution">
    <text evidence="5">The sequence shown here is derived from an EMBL/GenBank/DDBJ whole genome shotgun (WGS) entry which is preliminary data.</text>
</comment>